<evidence type="ECO:0000313" key="2">
    <source>
        <dbReference type="EMBL" id="GHE13819.1"/>
    </source>
</evidence>
<dbReference type="Proteomes" id="UP000655443">
    <property type="component" value="Unassembled WGS sequence"/>
</dbReference>
<feature type="region of interest" description="Disordered" evidence="1">
    <location>
        <begin position="225"/>
        <end position="265"/>
    </location>
</feature>
<dbReference type="EMBL" id="BMVG01000044">
    <property type="protein sequence ID" value="GHE13819.1"/>
    <property type="molecule type" value="Genomic_DNA"/>
</dbReference>
<feature type="compositionally biased region" description="Basic and acidic residues" evidence="1">
    <location>
        <begin position="232"/>
        <end position="247"/>
    </location>
</feature>
<evidence type="ECO:0000256" key="1">
    <source>
        <dbReference type="SAM" id="MobiDB-lite"/>
    </source>
</evidence>
<accession>A0A918YRX8</accession>
<proteinExistence type="predicted"/>
<name>A0A918YRX8_9ACTN</name>
<feature type="compositionally biased region" description="Low complexity" evidence="1">
    <location>
        <begin position="76"/>
        <end position="96"/>
    </location>
</feature>
<organism evidence="2 3">
    <name type="scientific">Streptomyces alanosinicus</name>
    <dbReference type="NCBI Taxonomy" id="68171"/>
    <lineage>
        <taxon>Bacteria</taxon>
        <taxon>Bacillati</taxon>
        <taxon>Actinomycetota</taxon>
        <taxon>Actinomycetes</taxon>
        <taxon>Kitasatosporales</taxon>
        <taxon>Streptomycetaceae</taxon>
        <taxon>Streptomyces</taxon>
    </lineage>
</organism>
<reference evidence="2" key="2">
    <citation type="submission" date="2020-09" db="EMBL/GenBank/DDBJ databases">
        <authorList>
            <person name="Sun Q."/>
            <person name="Ohkuma M."/>
        </authorList>
    </citation>
    <scope>NUCLEOTIDE SEQUENCE</scope>
    <source>
        <strain evidence="2">JCM 4714</strain>
    </source>
</reference>
<reference evidence="2" key="1">
    <citation type="journal article" date="2014" name="Int. J. Syst. Evol. Microbiol.">
        <title>Complete genome sequence of Corynebacterium casei LMG S-19264T (=DSM 44701T), isolated from a smear-ripened cheese.</title>
        <authorList>
            <consortium name="US DOE Joint Genome Institute (JGI-PGF)"/>
            <person name="Walter F."/>
            <person name="Albersmeier A."/>
            <person name="Kalinowski J."/>
            <person name="Ruckert C."/>
        </authorList>
    </citation>
    <scope>NUCLEOTIDE SEQUENCE</scope>
    <source>
        <strain evidence="2">JCM 4714</strain>
    </source>
</reference>
<dbReference type="AlphaFoldDB" id="A0A918YRX8"/>
<comment type="caution">
    <text evidence="2">The sequence shown here is derived from an EMBL/GenBank/DDBJ whole genome shotgun (WGS) entry which is preliminary data.</text>
</comment>
<gene>
    <name evidence="2" type="ORF">GCM10010339_82220</name>
</gene>
<keyword evidence="3" id="KW-1185">Reference proteome</keyword>
<sequence>MGRFPVTFVEVAGEDEHAVIEADNCNEESVLIAAKFDKYARFFQRQEKDTDGIEKPLWRTRWSAPAPDEYERVTRRSCSSSTRPASAPPRARWPGSPTSPATTGRGGGILRAVTTPTTAASRSWRPRWSGCANTARPGPPSGASAATGASRCWTRSATPAGTPTSPAAARPPGKSSGAVRNGKPRSGRRGDRCARTAGGIGYTRDWSKRQSHPHLCENCQDRAVEAEQQAEADERERQEQERLRQEAEEQPAAQKAGGWLSRFRT</sequence>
<protein>
    <submittedName>
        <fullName evidence="2">Uncharacterized protein</fullName>
    </submittedName>
</protein>
<evidence type="ECO:0000313" key="3">
    <source>
        <dbReference type="Proteomes" id="UP000655443"/>
    </source>
</evidence>
<feature type="compositionally biased region" description="Low complexity" evidence="1">
    <location>
        <begin position="141"/>
        <end position="173"/>
    </location>
</feature>
<feature type="region of interest" description="Disordered" evidence="1">
    <location>
        <begin position="63"/>
        <end position="213"/>
    </location>
</feature>